<dbReference type="AlphaFoldDB" id="A0A1C7MTJ6"/>
<evidence type="ECO:0000313" key="1">
    <source>
        <dbReference type="EMBL" id="OBZ80087.1"/>
    </source>
</evidence>
<proteinExistence type="predicted"/>
<dbReference type="Proteomes" id="UP000092993">
    <property type="component" value="Unassembled WGS sequence"/>
</dbReference>
<name>A0A1C7MTJ6_GRIFR</name>
<dbReference type="EMBL" id="LUGG01000001">
    <property type="protein sequence ID" value="OBZ80087.1"/>
    <property type="molecule type" value="Genomic_DNA"/>
</dbReference>
<gene>
    <name evidence="1" type="ORF">A0H81_00955</name>
</gene>
<keyword evidence="2" id="KW-1185">Reference proteome</keyword>
<reference evidence="1 2" key="1">
    <citation type="submission" date="2016-03" db="EMBL/GenBank/DDBJ databases">
        <title>Whole genome sequencing of Grifola frondosa 9006-11.</title>
        <authorList>
            <person name="Min B."/>
            <person name="Park H."/>
            <person name="Kim J.-G."/>
            <person name="Cho H."/>
            <person name="Oh Y.-L."/>
            <person name="Kong W.-S."/>
            <person name="Choi I.-G."/>
        </authorList>
    </citation>
    <scope>NUCLEOTIDE SEQUENCE [LARGE SCALE GENOMIC DNA]</scope>
    <source>
        <strain evidence="1 2">9006-11</strain>
    </source>
</reference>
<comment type="caution">
    <text evidence="1">The sequence shown here is derived from an EMBL/GenBank/DDBJ whole genome shotgun (WGS) entry which is preliminary data.</text>
</comment>
<evidence type="ECO:0000313" key="2">
    <source>
        <dbReference type="Proteomes" id="UP000092993"/>
    </source>
</evidence>
<accession>A0A1C7MTJ6</accession>
<protein>
    <submittedName>
        <fullName evidence="1">Uncharacterized protein</fullName>
    </submittedName>
</protein>
<sequence length="66" mass="8003">MYTIDDEYLRETWNLLPREWKNMKEQGDMGAFRFLLARRHRGLDLFSFQKRTSGKHTLSGVRHMET</sequence>
<organism evidence="1 2">
    <name type="scientific">Grifola frondosa</name>
    <name type="common">Maitake</name>
    <name type="synonym">Polyporus frondosus</name>
    <dbReference type="NCBI Taxonomy" id="5627"/>
    <lineage>
        <taxon>Eukaryota</taxon>
        <taxon>Fungi</taxon>
        <taxon>Dikarya</taxon>
        <taxon>Basidiomycota</taxon>
        <taxon>Agaricomycotina</taxon>
        <taxon>Agaricomycetes</taxon>
        <taxon>Polyporales</taxon>
        <taxon>Grifolaceae</taxon>
        <taxon>Grifola</taxon>
    </lineage>
</organism>